<evidence type="ECO:0000313" key="2">
    <source>
        <dbReference type="Proteomes" id="UP000776983"/>
    </source>
</evidence>
<reference evidence="1 2" key="1">
    <citation type="submission" date="2020-07" db="EMBL/GenBank/DDBJ databases">
        <title>Pusillimonas sp. nov., isolated from poultry manure in Taiwan.</title>
        <authorList>
            <person name="Lin S.-Y."/>
            <person name="Tang Y.-S."/>
            <person name="Young C.-C."/>
        </authorList>
    </citation>
    <scope>NUCLEOTIDE SEQUENCE [LARGE SCALE GENOMIC DNA]</scope>
    <source>
        <strain evidence="1 2">CC-YST705</strain>
    </source>
</reference>
<dbReference type="RefSeq" id="WP_226953707.1">
    <property type="nucleotide sequence ID" value="NZ_JACDXW010000002.1"/>
</dbReference>
<evidence type="ECO:0008006" key="3">
    <source>
        <dbReference type="Google" id="ProtNLM"/>
    </source>
</evidence>
<comment type="caution">
    <text evidence="1">The sequence shown here is derived from an EMBL/GenBank/DDBJ whole genome shotgun (WGS) entry which is preliminary data.</text>
</comment>
<protein>
    <recommendedName>
        <fullName evidence="3">Lipoprotein</fullName>
    </recommendedName>
</protein>
<organism evidence="1 2">
    <name type="scientific">Mesopusillimonas faecipullorum</name>
    <dbReference type="NCBI Taxonomy" id="2755040"/>
    <lineage>
        <taxon>Bacteria</taxon>
        <taxon>Pseudomonadati</taxon>
        <taxon>Pseudomonadota</taxon>
        <taxon>Betaproteobacteria</taxon>
        <taxon>Burkholderiales</taxon>
        <taxon>Alcaligenaceae</taxon>
        <taxon>Mesopusillimonas</taxon>
    </lineage>
</organism>
<evidence type="ECO:0000313" key="1">
    <source>
        <dbReference type="EMBL" id="MCB5362956.1"/>
    </source>
</evidence>
<dbReference type="Proteomes" id="UP000776983">
    <property type="component" value="Unassembled WGS sequence"/>
</dbReference>
<keyword evidence="2" id="KW-1185">Reference proteome</keyword>
<dbReference type="InterPro" id="IPR023374">
    <property type="entry name" value="AttH-like_dom_sf"/>
</dbReference>
<name>A0ABS8CA88_9BURK</name>
<sequence>MTYNAPSRLHERRSQPGIYTVMLKLKKSRSLVGSVFCAAILLAGCNGSSNTDATLEVSLSTSPTPANDLHQAVQLELQGIRQFEVELLDRQGVPLAFQRVSVPSGSQMVKTAFTIDKEGSYQVRSSAFTADEAILGTTLSDVQIQAGTNQLSVKNLGLSNLYYANNANLPQTKSPSALEKYLSFDQPGITLQAYCFFGYLEDANKQQMAYFSLIQRLDQQIDPSGETDLRLPLIMSGTGISTPTLGGFRTGGTLGAALIGNSISLTQPWDLSITSENPPGSVAAKNETRAQLVAGTFGQKGAQYRILSHGQDNLGKLMTTEVLVEDTMGFVSEGFGVNSFLPNWLLPEQQAAIRKDYGGSVEKYLAATQDPMTGQGSYYYSAPFLTVLNFTVSYDHDGTVISQGSGGLLWMDVVYQTFDNAATDIVKDSSWAFFIMQFPEQQKAIMTTMVGTEVSEYHVSSLFSTKAPKNLNGVLEPEYRWNLQDIKMQPVTDSKWTSPVSGETYYTKYKINLSGDHTADLTVTMAWDDQEVNAGTRFVYEGLGHVTGTLDGETVNGTAWLEMQPIGKLN</sequence>
<accession>A0ABS8CA88</accession>
<proteinExistence type="predicted"/>
<dbReference type="EMBL" id="JACDXW010000002">
    <property type="protein sequence ID" value="MCB5362956.1"/>
    <property type="molecule type" value="Genomic_DNA"/>
</dbReference>
<dbReference type="Pfam" id="PF17186">
    <property type="entry name" value="Lipocalin_9"/>
    <property type="match status" value="1"/>
</dbReference>
<dbReference type="Gene3D" id="2.40.370.10">
    <property type="entry name" value="AttH-like domain"/>
    <property type="match status" value="1"/>
</dbReference>
<dbReference type="SUPFAM" id="SSF159245">
    <property type="entry name" value="AttH-like"/>
    <property type="match status" value="1"/>
</dbReference>
<gene>
    <name evidence="1" type="ORF">H0484_04190</name>
</gene>